<evidence type="ECO:0000313" key="3">
    <source>
        <dbReference type="EMBL" id="BDU73494.1"/>
    </source>
</evidence>
<sequence length="149" mass="16638">MTAAPLLPVSLTCNTDLRFIDLIQVVGSELLKHMNFSHEDGERVWLAIQEGIGNAMRHGNKLDKRKNIQVTFTPQANRLEIRIHDNGKGVNLDTLPNPNLPENLLKPCGRGVFFMKQVMDQVVMETDESGSTLLLVKQRRGAEHVAEGV</sequence>
<accession>A0AA48GLJ0</accession>
<reference evidence="4" key="1">
    <citation type="journal article" date="2023" name="Int. J. Syst. Evol. Microbiol.">
        <title>Mesoterricola silvestris gen. nov., sp. nov., Mesoterricola sediminis sp. nov., Geothrix oryzae sp. nov., Geothrix edaphica sp. nov., Geothrix rubra sp. nov., and Geothrix limicola sp. nov., six novel members of Acidobacteriota isolated from soils.</title>
        <authorList>
            <person name="Itoh H."/>
            <person name="Sugisawa Y."/>
            <person name="Mise K."/>
            <person name="Xu Z."/>
            <person name="Kuniyasu M."/>
            <person name="Ushijima N."/>
            <person name="Kawano K."/>
            <person name="Kobayashi E."/>
            <person name="Shiratori Y."/>
            <person name="Masuda Y."/>
            <person name="Senoo K."/>
        </authorList>
    </citation>
    <scope>NUCLEOTIDE SEQUENCE [LARGE SCALE GENOMIC DNA]</scope>
    <source>
        <strain evidence="4">W79</strain>
    </source>
</reference>
<keyword evidence="1" id="KW-0418">Kinase</keyword>
<dbReference type="InterPro" id="IPR036890">
    <property type="entry name" value="HATPase_C_sf"/>
</dbReference>
<dbReference type="Proteomes" id="UP001238179">
    <property type="component" value="Chromosome"/>
</dbReference>
<dbReference type="RefSeq" id="WP_316412165.1">
    <property type="nucleotide sequence ID" value="NZ_AP027080.1"/>
</dbReference>
<protein>
    <recommendedName>
        <fullName evidence="2">Histidine kinase/HSP90-like ATPase domain-containing protein</fullName>
    </recommendedName>
</protein>
<dbReference type="CDD" id="cd16936">
    <property type="entry name" value="HATPase_RsbW-like"/>
    <property type="match status" value="1"/>
</dbReference>
<evidence type="ECO:0000256" key="1">
    <source>
        <dbReference type="ARBA" id="ARBA00022527"/>
    </source>
</evidence>
<gene>
    <name evidence="3" type="ORF">METEAL_26680</name>
</gene>
<proteinExistence type="predicted"/>
<dbReference type="KEGG" id="msil:METEAL_26680"/>
<name>A0AA48GLJ0_9BACT</name>
<dbReference type="Pfam" id="PF13581">
    <property type="entry name" value="HATPase_c_2"/>
    <property type="match status" value="1"/>
</dbReference>
<dbReference type="SUPFAM" id="SSF55874">
    <property type="entry name" value="ATPase domain of HSP90 chaperone/DNA topoisomerase II/histidine kinase"/>
    <property type="match status" value="1"/>
</dbReference>
<feature type="domain" description="Histidine kinase/HSP90-like ATPase" evidence="2">
    <location>
        <begin position="26"/>
        <end position="137"/>
    </location>
</feature>
<evidence type="ECO:0000259" key="2">
    <source>
        <dbReference type="Pfam" id="PF13581"/>
    </source>
</evidence>
<dbReference type="InterPro" id="IPR003594">
    <property type="entry name" value="HATPase_dom"/>
</dbReference>
<keyword evidence="1" id="KW-0808">Transferase</keyword>
<dbReference type="PANTHER" id="PTHR35526">
    <property type="entry name" value="ANTI-SIGMA-F FACTOR RSBW-RELATED"/>
    <property type="match status" value="1"/>
</dbReference>
<organism evidence="3 4">
    <name type="scientific">Mesoterricola silvestris</name>
    <dbReference type="NCBI Taxonomy" id="2927979"/>
    <lineage>
        <taxon>Bacteria</taxon>
        <taxon>Pseudomonadati</taxon>
        <taxon>Acidobacteriota</taxon>
        <taxon>Holophagae</taxon>
        <taxon>Holophagales</taxon>
        <taxon>Holophagaceae</taxon>
        <taxon>Mesoterricola</taxon>
    </lineage>
</organism>
<dbReference type="Gene3D" id="3.30.565.10">
    <property type="entry name" value="Histidine kinase-like ATPase, C-terminal domain"/>
    <property type="match status" value="1"/>
</dbReference>
<keyword evidence="1" id="KW-0723">Serine/threonine-protein kinase</keyword>
<dbReference type="AlphaFoldDB" id="A0AA48GLJ0"/>
<dbReference type="GO" id="GO:0004674">
    <property type="term" value="F:protein serine/threonine kinase activity"/>
    <property type="evidence" value="ECO:0007669"/>
    <property type="project" value="UniProtKB-KW"/>
</dbReference>
<evidence type="ECO:0000313" key="4">
    <source>
        <dbReference type="Proteomes" id="UP001238179"/>
    </source>
</evidence>
<dbReference type="InterPro" id="IPR050267">
    <property type="entry name" value="Anti-sigma-factor_SerPK"/>
</dbReference>
<dbReference type="EMBL" id="AP027080">
    <property type="protein sequence ID" value="BDU73494.1"/>
    <property type="molecule type" value="Genomic_DNA"/>
</dbReference>
<keyword evidence="4" id="KW-1185">Reference proteome</keyword>
<dbReference type="PANTHER" id="PTHR35526:SF3">
    <property type="entry name" value="ANTI-SIGMA-F FACTOR RSBW"/>
    <property type="match status" value="1"/>
</dbReference>